<proteinExistence type="predicted"/>
<dbReference type="AlphaFoldDB" id="A0AAJ0CJS4"/>
<feature type="domain" description="DUF7779" evidence="1">
    <location>
        <begin position="268"/>
        <end position="335"/>
    </location>
</feature>
<sequence>MNPVQFEGPVSGHNVFAGMHVSDGGAVNMTFAGSGPSSPIKPFSMIPFPPDPAFIKRSAISQWVEEMVAGVGRRAALVGLGGVGMLQLVYGWLTDEDNGPWLMIIDNADDSDILSQPAGFSGSERPLASYIPKTGRGSILVTSRSTRAAEMLVGEDLLFIVPVMEDSQAKDLPRKRVGEDLYEDDAADNLVVALDCLPLAIVQAASFIKRRSRRAETITTYLKKLQDSREKKSGLLAREATDLRRDDSASKAVVTTWQMTFNQVRRERMSAAELLIFMSFFHPQGIPDFVLNAFYDQDKDKDLEDDIEVLIRYSLVTTTAEEHTLEMHALVQFCTQIWLLTFDD</sequence>
<reference evidence="2" key="1">
    <citation type="submission" date="2023-06" db="EMBL/GenBank/DDBJ databases">
        <title>Conoideocrella luteorostrata (Hypocreales: Clavicipitaceae), a potential biocontrol fungus for elongate hemlock scale in United States Christmas tree production areas.</title>
        <authorList>
            <person name="Barrett H."/>
            <person name="Lovett B."/>
            <person name="Macias A.M."/>
            <person name="Stajich J.E."/>
            <person name="Kasson M.T."/>
        </authorList>
    </citation>
    <scope>NUCLEOTIDE SEQUENCE</scope>
    <source>
        <strain evidence="2">ARSEF 14590</strain>
    </source>
</reference>
<accession>A0AAJ0CJS4</accession>
<keyword evidence="3" id="KW-1185">Reference proteome</keyword>
<dbReference type="Pfam" id="PF25000">
    <property type="entry name" value="DUF7779"/>
    <property type="match status" value="1"/>
</dbReference>
<dbReference type="SUPFAM" id="SSF52540">
    <property type="entry name" value="P-loop containing nucleoside triphosphate hydrolases"/>
    <property type="match status" value="1"/>
</dbReference>
<dbReference type="Proteomes" id="UP001251528">
    <property type="component" value="Unassembled WGS sequence"/>
</dbReference>
<dbReference type="InterPro" id="IPR056681">
    <property type="entry name" value="DUF7779"/>
</dbReference>
<dbReference type="PANTHER" id="PTHR35205:SF1">
    <property type="entry name" value="ZU5 DOMAIN-CONTAINING PROTEIN"/>
    <property type="match status" value="1"/>
</dbReference>
<evidence type="ECO:0000313" key="3">
    <source>
        <dbReference type="Proteomes" id="UP001251528"/>
    </source>
</evidence>
<gene>
    <name evidence="2" type="ORF">QQS21_007954</name>
</gene>
<dbReference type="PANTHER" id="PTHR35205">
    <property type="entry name" value="NB-ARC AND TPR DOMAIN PROTEIN"/>
    <property type="match status" value="1"/>
</dbReference>
<comment type="caution">
    <text evidence="2">The sequence shown here is derived from an EMBL/GenBank/DDBJ whole genome shotgun (WGS) entry which is preliminary data.</text>
</comment>
<dbReference type="InterPro" id="IPR027417">
    <property type="entry name" value="P-loop_NTPase"/>
</dbReference>
<name>A0AAJ0CJS4_9HYPO</name>
<protein>
    <recommendedName>
        <fullName evidence="1">DUF7779 domain-containing protein</fullName>
    </recommendedName>
</protein>
<organism evidence="2 3">
    <name type="scientific">Conoideocrella luteorostrata</name>
    <dbReference type="NCBI Taxonomy" id="1105319"/>
    <lineage>
        <taxon>Eukaryota</taxon>
        <taxon>Fungi</taxon>
        <taxon>Dikarya</taxon>
        <taxon>Ascomycota</taxon>
        <taxon>Pezizomycotina</taxon>
        <taxon>Sordariomycetes</taxon>
        <taxon>Hypocreomycetidae</taxon>
        <taxon>Hypocreales</taxon>
        <taxon>Clavicipitaceae</taxon>
        <taxon>Conoideocrella</taxon>
    </lineage>
</organism>
<evidence type="ECO:0000259" key="1">
    <source>
        <dbReference type="Pfam" id="PF25000"/>
    </source>
</evidence>
<evidence type="ECO:0000313" key="2">
    <source>
        <dbReference type="EMBL" id="KAK2594353.1"/>
    </source>
</evidence>
<dbReference type="EMBL" id="JASWJB010000172">
    <property type="protein sequence ID" value="KAK2594353.1"/>
    <property type="molecule type" value="Genomic_DNA"/>
</dbReference>